<proteinExistence type="inferred from homology"/>
<dbReference type="GO" id="GO:0008831">
    <property type="term" value="F:dTDP-4-dehydrorhamnose reductase activity"/>
    <property type="evidence" value="ECO:0007669"/>
    <property type="project" value="UniProtKB-EC"/>
</dbReference>
<gene>
    <name evidence="4" type="ORF">SAMN05421852_11169</name>
</gene>
<comment type="function">
    <text evidence="2">Catalyzes the reduction of dTDP-6-deoxy-L-lyxo-4-hexulose to yield dTDP-L-rhamnose.</text>
</comment>
<evidence type="ECO:0000313" key="5">
    <source>
        <dbReference type="Proteomes" id="UP000199545"/>
    </source>
</evidence>
<dbReference type="AlphaFoldDB" id="A0A1I3RWQ0"/>
<evidence type="ECO:0000259" key="3">
    <source>
        <dbReference type="Pfam" id="PF04321"/>
    </source>
</evidence>
<accession>A0A1I3RWQ0</accession>
<evidence type="ECO:0000256" key="2">
    <source>
        <dbReference type="RuleBase" id="RU364082"/>
    </source>
</evidence>
<dbReference type="Gene3D" id="3.40.50.720">
    <property type="entry name" value="NAD(P)-binding Rossmann-like Domain"/>
    <property type="match status" value="1"/>
</dbReference>
<dbReference type="InterPro" id="IPR036291">
    <property type="entry name" value="NAD(P)-bd_dom_sf"/>
</dbReference>
<dbReference type="EMBL" id="FORR01000011">
    <property type="protein sequence ID" value="SFJ51013.1"/>
    <property type="molecule type" value="Genomic_DNA"/>
</dbReference>
<feature type="domain" description="RmlD-like substrate binding" evidence="3">
    <location>
        <begin position="3"/>
        <end position="236"/>
    </location>
</feature>
<name>A0A1I3RWQ0_9BACL</name>
<dbReference type="PANTHER" id="PTHR10491:SF4">
    <property type="entry name" value="METHIONINE ADENOSYLTRANSFERASE 2 SUBUNIT BETA"/>
    <property type="match status" value="1"/>
</dbReference>
<dbReference type="InterPro" id="IPR005913">
    <property type="entry name" value="dTDP_dehydrorham_reduct"/>
</dbReference>
<comment type="similarity">
    <text evidence="1 2">Belongs to the dTDP-4-dehydrorhamnose reductase family.</text>
</comment>
<reference evidence="4 5" key="1">
    <citation type="submission" date="2016-10" db="EMBL/GenBank/DDBJ databases">
        <authorList>
            <person name="de Groot N.N."/>
        </authorList>
    </citation>
    <scope>NUCLEOTIDE SEQUENCE [LARGE SCALE GENOMIC DNA]</scope>
    <source>
        <strain evidence="4 5">DSM 44778</strain>
    </source>
</reference>
<dbReference type="UniPathway" id="UPA00124"/>
<dbReference type="GO" id="GO:0019305">
    <property type="term" value="P:dTDP-rhamnose biosynthetic process"/>
    <property type="evidence" value="ECO:0007669"/>
    <property type="project" value="UniProtKB-UniPathway"/>
</dbReference>
<evidence type="ECO:0000256" key="1">
    <source>
        <dbReference type="ARBA" id="ARBA00010944"/>
    </source>
</evidence>
<keyword evidence="2" id="KW-0521">NADP</keyword>
<dbReference type="OrthoDB" id="1415031at2"/>
<sequence>MKKILILGISGTVGKKMAEICSDDGRFEVYGTYQSHGCDLPVTHCFEWNVGEMERLGAILQQVEPDIVFSALRGDFGQQMNAHQRLARYVKEKGRKLIFCSTGNVFDDDFSQPHAESDPVKAQSEYGRFKADCERELSQLLDRQLVILRLPFVMTPDPEKMMRICLQNCEDGKFLGFHNLYVNMITDETIAKFVVQMLMKPDEDFYGVYHVATTDWISHSKLIEQILQIYSPENSKLCTVPFPESKNKTAYFALLPKRINWEMTCLDVFQYIAGSQK</sequence>
<organism evidence="4 5">
    <name type="scientific">Thermoflavimicrobium dichotomicum</name>
    <dbReference type="NCBI Taxonomy" id="46223"/>
    <lineage>
        <taxon>Bacteria</taxon>
        <taxon>Bacillati</taxon>
        <taxon>Bacillota</taxon>
        <taxon>Bacilli</taxon>
        <taxon>Bacillales</taxon>
        <taxon>Thermoactinomycetaceae</taxon>
        <taxon>Thermoflavimicrobium</taxon>
    </lineage>
</organism>
<comment type="pathway">
    <text evidence="2">Carbohydrate biosynthesis; dTDP-L-rhamnose biosynthesis.</text>
</comment>
<dbReference type="RefSeq" id="WP_093230527.1">
    <property type="nucleotide sequence ID" value="NZ_FORR01000011.1"/>
</dbReference>
<dbReference type="Pfam" id="PF04321">
    <property type="entry name" value="RmlD_sub_bind"/>
    <property type="match status" value="1"/>
</dbReference>
<keyword evidence="2" id="KW-0560">Oxidoreductase</keyword>
<dbReference type="EC" id="1.1.1.133" evidence="2"/>
<dbReference type="InterPro" id="IPR029903">
    <property type="entry name" value="RmlD-like-bd"/>
</dbReference>
<dbReference type="SUPFAM" id="SSF51735">
    <property type="entry name" value="NAD(P)-binding Rossmann-fold domains"/>
    <property type="match status" value="1"/>
</dbReference>
<evidence type="ECO:0000313" key="4">
    <source>
        <dbReference type="EMBL" id="SFJ51013.1"/>
    </source>
</evidence>
<keyword evidence="5" id="KW-1185">Reference proteome</keyword>
<dbReference type="STRING" id="46223.SAMN05421852_11169"/>
<dbReference type="PANTHER" id="PTHR10491">
    <property type="entry name" value="DTDP-4-DEHYDRORHAMNOSE REDUCTASE"/>
    <property type="match status" value="1"/>
</dbReference>
<protein>
    <recommendedName>
        <fullName evidence="2">dTDP-4-dehydrorhamnose reductase</fullName>
        <ecNumber evidence="2">1.1.1.133</ecNumber>
    </recommendedName>
</protein>
<dbReference type="Proteomes" id="UP000199545">
    <property type="component" value="Unassembled WGS sequence"/>
</dbReference>